<feature type="domain" description="AB hydrolase-1" evidence="2">
    <location>
        <begin position="59"/>
        <end position="319"/>
    </location>
</feature>
<keyword evidence="4" id="KW-1185">Reference proteome</keyword>
<evidence type="ECO:0000259" key="2">
    <source>
        <dbReference type="Pfam" id="PF12697"/>
    </source>
</evidence>
<dbReference type="PANTHER" id="PTHR43798:SF31">
    <property type="entry name" value="AB HYDROLASE SUPERFAMILY PROTEIN YCLE"/>
    <property type="match status" value="1"/>
</dbReference>
<name>A0ABS3VYM1_MICEH</name>
<dbReference type="InterPro" id="IPR029058">
    <property type="entry name" value="AB_hydrolase_fold"/>
</dbReference>
<dbReference type="InterPro" id="IPR050266">
    <property type="entry name" value="AB_hydrolase_sf"/>
</dbReference>
<keyword evidence="1 3" id="KW-0378">Hydrolase</keyword>
<proteinExistence type="predicted"/>
<reference evidence="3 4" key="1">
    <citation type="submission" date="2019-12" db="EMBL/GenBank/DDBJ databases">
        <title>Whole genome sequencing of endophytic Actinobacterium Micromonospora sp. MPMI6T.</title>
        <authorList>
            <person name="Evv R."/>
            <person name="Podile A.R."/>
        </authorList>
    </citation>
    <scope>NUCLEOTIDE SEQUENCE [LARGE SCALE GENOMIC DNA]</scope>
    <source>
        <strain evidence="3 4">MPMI6</strain>
    </source>
</reference>
<dbReference type="PANTHER" id="PTHR43798">
    <property type="entry name" value="MONOACYLGLYCEROL LIPASE"/>
    <property type="match status" value="1"/>
</dbReference>
<protein>
    <submittedName>
        <fullName evidence="3">Alpha/beta fold hydrolase</fullName>
    </submittedName>
</protein>
<evidence type="ECO:0000256" key="1">
    <source>
        <dbReference type="ARBA" id="ARBA00022801"/>
    </source>
</evidence>
<evidence type="ECO:0000313" key="3">
    <source>
        <dbReference type="EMBL" id="MBO4209641.1"/>
    </source>
</evidence>
<gene>
    <name evidence="3" type="ORF">GSF22_27160</name>
</gene>
<organism evidence="3 4">
    <name type="scientific">Micromonospora echinofusca</name>
    <dbReference type="NCBI Taxonomy" id="47858"/>
    <lineage>
        <taxon>Bacteria</taxon>
        <taxon>Bacillati</taxon>
        <taxon>Actinomycetota</taxon>
        <taxon>Actinomycetes</taxon>
        <taxon>Micromonosporales</taxon>
        <taxon>Micromonosporaceae</taxon>
        <taxon>Micromonospora</taxon>
    </lineage>
</organism>
<dbReference type="InterPro" id="IPR000073">
    <property type="entry name" value="AB_hydrolase_1"/>
</dbReference>
<accession>A0ABS3VYM1</accession>
<dbReference type="GO" id="GO:0016787">
    <property type="term" value="F:hydrolase activity"/>
    <property type="evidence" value="ECO:0007669"/>
    <property type="project" value="UniProtKB-KW"/>
</dbReference>
<dbReference type="Proteomes" id="UP000823521">
    <property type="component" value="Unassembled WGS sequence"/>
</dbReference>
<dbReference type="SUPFAM" id="SSF53474">
    <property type="entry name" value="alpha/beta-Hydrolases"/>
    <property type="match status" value="1"/>
</dbReference>
<sequence>MLLTASLVPATGAASATPPASNCTEYSVPVALTAGGPADQTLVGELCLPDSGTPETVQLLVHGATYNRAYWDFPYQPQIYSYVKYANRAGYATFNVEIVGSGESSRPHSSQIDVFTSAHALHNVITKLRAGDIGPIAYEKVIWVGHSMGTAIGWVEASTYNDVDAFIATGATHPVSNTAATGSAPFPASLDPKFTSLNLDDGYLSTDAVSRATNFFYANTTDPQVKTEDYALRDTFTLPMLLTAVGQFSAPVATASTQGITVPVLSLIGEKDFLFCQPDASDCNNRAAMQASEAAYHSNASSFDLVVVPQTGHDLNLHHTAPFSFLTMLTWAKQHVAP</sequence>
<evidence type="ECO:0000313" key="4">
    <source>
        <dbReference type="Proteomes" id="UP000823521"/>
    </source>
</evidence>
<dbReference type="RefSeq" id="WP_208816601.1">
    <property type="nucleotide sequence ID" value="NZ_WVUH01000327.1"/>
</dbReference>
<comment type="caution">
    <text evidence="3">The sequence shown here is derived from an EMBL/GenBank/DDBJ whole genome shotgun (WGS) entry which is preliminary data.</text>
</comment>
<dbReference type="Pfam" id="PF12697">
    <property type="entry name" value="Abhydrolase_6"/>
    <property type="match status" value="1"/>
</dbReference>
<dbReference type="EMBL" id="WVUH01000327">
    <property type="protein sequence ID" value="MBO4209641.1"/>
    <property type="molecule type" value="Genomic_DNA"/>
</dbReference>
<dbReference type="Gene3D" id="3.40.50.1820">
    <property type="entry name" value="alpha/beta hydrolase"/>
    <property type="match status" value="1"/>
</dbReference>